<evidence type="ECO:0000256" key="1">
    <source>
        <dbReference type="ARBA" id="ARBA00023015"/>
    </source>
</evidence>
<dbReference type="OrthoDB" id="2559672at2"/>
<dbReference type="AlphaFoldDB" id="E3J954"/>
<organism evidence="5 6">
    <name type="scientific">Pseudofrankia inefficax (strain DSM 45817 / CECT 9037 / DDB 130130 / EuI1c)</name>
    <name type="common">Frankia inefficax</name>
    <dbReference type="NCBI Taxonomy" id="298654"/>
    <lineage>
        <taxon>Bacteria</taxon>
        <taxon>Bacillati</taxon>
        <taxon>Actinomycetota</taxon>
        <taxon>Actinomycetes</taxon>
        <taxon>Frankiales</taxon>
        <taxon>Frankiaceae</taxon>
        <taxon>Pseudofrankia</taxon>
    </lineage>
</organism>
<dbReference type="HOGENOM" id="CLU_066193_3_1_11"/>
<proteinExistence type="predicted"/>
<name>E3J954_PSEI1</name>
<dbReference type="RefSeq" id="WP_013424051.1">
    <property type="nucleotide sequence ID" value="NC_014666.1"/>
</dbReference>
<dbReference type="Proteomes" id="UP000002484">
    <property type="component" value="Chromosome"/>
</dbReference>
<keyword evidence="6" id="KW-1185">Reference proteome</keyword>
<evidence type="ECO:0000256" key="3">
    <source>
        <dbReference type="ARBA" id="ARBA00023163"/>
    </source>
</evidence>
<keyword evidence="3" id="KW-0804">Transcription</keyword>
<dbReference type="GO" id="GO:0003700">
    <property type="term" value="F:DNA-binding transcription factor activity"/>
    <property type="evidence" value="ECO:0007669"/>
    <property type="project" value="InterPro"/>
</dbReference>
<dbReference type="eggNOG" id="COG2207">
    <property type="taxonomic scope" value="Bacteria"/>
</dbReference>
<reference evidence="5 6" key="1">
    <citation type="submission" date="2010-10" db="EMBL/GenBank/DDBJ databases">
        <title>Complete sequence of Frankia sp. EuI1c.</title>
        <authorList>
            <consortium name="US DOE Joint Genome Institute"/>
            <person name="Lucas S."/>
            <person name="Copeland A."/>
            <person name="Lapidus A."/>
            <person name="Cheng J.-F."/>
            <person name="Bruce D."/>
            <person name="Goodwin L."/>
            <person name="Pitluck S."/>
            <person name="Chertkov O."/>
            <person name="Detter J.C."/>
            <person name="Han C."/>
            <person name="Tapia R."/>
            <person name="Land M."/>
            <person name="Hauser L."/>
            <person name="Jeffries C."/>
            <person name="Kyrpides N."/>
            <person name="Ivanova N."/>
            <person name="Mikhailova N."/>
            <person name="Beauchemin N."/>
            <person name="Sen A."/>
            <person name="Sur S.A."/>
            <person name="Gtari M."/>
            <person name="Wall L."/>
            <person name="Tisa L."/>
            <person name="Woyke T."/>
        </authorList>
    </citation>
    <scope>NUCLEOTIDE SEQUENCE [LARGE SCALE GENOMIC DNA]</scope>
    <source>
        <strain evidence="6">DSM 45817 / CECT 9037 / EuI1c</strain>
    </source>
</reference>
<protein>
    <submittedName>
        <fullName evidence="5">Helix-turn-helix-domain containing protein AraC type</fullName>
    </submittedName>
</protein>
<dbReference type="PANTHER" id="PTHR46796:SF15">
    <property type="entry name" value="BLL1074 PROTEIN"/>
    <property type="match status" value="1"/>
</dbReference>
<keyword evidence="2" id="KW-0238">DNA-binding</keyword>
<evidence type="ECO:0000313" key="5">
    <source>
        <dbReference type="EMBL" id="ADP80933.1"/>
    </source>
</evidence>
<accession>E3J954</accession>
<dbReference type="EMBL" id="CP002299">
    <property type="protein sequence ID" value="ADP80933.1"/>
    <property type="molecule type" value="Genomic_DNA"/>
</dbReference>
<dbReference type="PROSITE" id="PS01124">
    <property type="entry name" value="HTH_ARAC_FAMILY_2"/>
    <property type="match status" value="1"/>
</dbReference>
<dbReference type="SMART" id="SM00342">
    <property type="entry name" value="HTH_ARAC"/>
    <property type="match status" value="1"/>
</dbReference>
<dbReference type="InParanoid" id="E3J954"/>
<dbReference type="STRING" id="298654.FraEuI1c_2908"/>
<dbReference type="InterPro" id="IPR050204">
    <property type="entry name" value="AraC_XylS_family_regulators"/>
</dbReference>
<keyword evidence="1" id="KW-0805">Transcription regulation</keyword>
<dbReference type="PANTHER" id="PTHR46796">
    <property type="entry name" value="HTH-TYPE TRANSCRIPTIONAL ACTIVATOR RHAS-RELATED"/>
    <property type="match status" value="1"/>
</dbReference>
<dbReference type="KEGG" id="fri:FraEuI1c_2908"/>
<gene>
    <name evidence="5" type="ordered locus">FraEuI1c_2908</name>
</gene>
<evidence type="ECO:0000256" key="2">
    <source>
        <dbReference type="ARBA" id="ARBA00023125"/>
    </source>
</evidence>
<sequence length="261" mass="27958">MVRVDRPLPLSGAAEPWIERVSVAAYASDLDPRPWIHVPDPATALVWRRAEDGHGALRVVGPRTRAAYHPSKDIPLCVQVRLTVGFAPTVLGIAARDLVDRVLPLHELWGRSAGQLADRLAEAGDDPARAAAVLVATLDSRARQAGPDGRARATLVRAAAVELSTSDGRAPLSVSAAARQVGVSERQLRNLFAATVGLPPKQLVRLNRIRAVLDRLGGQPQARLASDTGYYDQSHLAADFRQIMRVTPGQFAAGKLPVVPC</sequence>
<dbReference type="GO" id="GO:0043565">
    <property type="term" value="F:sequence-specific DNA binding"/>
    <property type="evidence" value="ECO:0007669"/>
    <property type="project" value="InterPro"/>
</dbReference>
<feature type="domain" description="HTH araC/xylS-type" evidence="4">
    <location>
        <begin position="158"/>
        <end position="254"/>
    </location>
</feature>
<dbReference type="Pfam" id="PF12833">
    <property type="entry name" value="HTH_18"/>
    <property type="match status" value="1"/>
</dbReference>
<dbReference type="Gene3D" id="1.10.10.60">
    <property type="entry name" value="Homeodomain-like"/>
    <property type="match status" value="1"/>
</dbReference>
<evidence type="ECO:0000259" key="4">
    <source>
        <dbReference type="PROSITE" id="PS01124"/>
    </source>
</evidence>
<evidence type="ECO:0000313" key="6">
    <source>
        <dbReference type="Proteomes" id="UP000002484"/>
    </source>
</evidence>
<dbReference type="InterPro" id="IPR018060">
    <property type="entry name" value="HTH_AraC"/>
</dbReference>